<evidence type="ECO:0000313" key="1">
    <source>
        <dbReference type="EMBL" id="QEY73239.1"/>
    </source>
</evidence>
<dbReference type="RefSeq" id="WP_151188123.1">
    <property type="nucleotide sequence ID" value="NZ_CP043626.1"/>
</dbReference>
<dbReference type="AlphaFoldDB" id="A0A9X7N4W5"/>
<organism evidence="2 3">
    <name type="scientific">Pseudomonas denitrificans</name>
    <dbReference type="NCBI Taxonomy" id="43306"/>
    <lineage>
        <taxon>Bacteria</taxon>
        <taxon>Pseudomonadati</taxon>
        <taxon>Pseudomonadota</taxon>
        <taxon>Gammaproteobacteria</taxon>
        <taxon>Pseudomonadales</taxon>
        <taxon>Pseudomonadaceae</taxon>
        <taxon>Halopseudomonas</taxon>
    </lineage>
</organism>
<dbReference type="EMBL" id="CP043626">
    <property type="protein sequence ID" value="QEY75135.1"/>
    <property type="molecule type" value="Genomic_DNA"/>
</dbReference>
<evidence type="ECO:0000313" key="2">
    <source>
        <dbReference type="EMBL" id="QEY75135.1"/>
    </source>
</evidence>
<gene>
    <name evidence="1" type="ORF">F1C79_17420</name>
    <name evidence="2" type="ORF">F1C79_27855</name>
</gene>
<dbReference type="KEGG" id="pden:F1C79_27855"/>
<dbReference type="KEGG" id="pden:F1C79_17420"/>
<sequence length="64" mass="7430">MKLKPTFETDVYISDGGYFAIRQENSMGEEDTVILSPEQLRAVMAYARVQLRDSRTWWNAEEAD</sequence>
<reference evidence="2 3" key="1">
    <citation type="submission" date="2019-09" db="EMBL/GenBank/DDBJ databases">
        <title>Prosopis cineraria nodule microbiome.</title>
        <authorList>
            <person name="Chaluvadi S.R."/>
            <person name="Ali R."/>
            <person name="Wang X."/>
        </authorList>
    </citation>
    <scope>NUCLEOTIDE SEQUENCE [LARGE SCALE GENOMIC DNA]</scope>
    <source>
        <strain evidence="2 3">BG1</strain>
    </source>
</reference>
<dbReference type="EMBL" id="CP043626">
    <property type="protein sequence ID" value="QEY73239.1"/>
    <property type="molecule type" value="Genomic_DNA"/>
</dbReference>
<accession>A0A9X7N4W5</accession>
<name>A0A9X7N4W5_PSEDE</name>
<protein>
    <submittedName>
        <fullName evidence="2">Uncharacterized protein</fullName>
    </submittedName>
</protein>
<evidence type="ECO:0000313" key="3">
    <source>
        <dbReference type="Proteomes" id="UP000326659"/>
    </source>
</evidence>
<dbReference type="Proteomes" id="UP000326659">
    <property type="component" value="Chromosome"/>
</dbReference>
<keyword evidence="3" id="KW-1185">Reference proteome</keyword>
<proteinExistence type="predicted"/>